<protein>
    <submittedName>
        <fullName evidence="1">Uncharacterized protein</fullName>
    </submittedName>
</protein>
<gene>
    <name evidence="1" type="ORF">RSA11_04360</name>
</gene>
<name>A0AAW3MF67_9BACL</name>
<proteinExistence type="predicted"/>
<dbReference type="EMBL" id="LDQV01000012">
    <property type="protein sequence ID" value="KTR27903.1"/>
    <property type="molecule type" value="Genomic_DNA"/>
</dbReference>
<accession>A0AAW3MF67</accession>
<dbReference type="AlphaFoldDB" id="A0AAW3MF67"/>
<comment type="caution">
    <text evidence="1">The sequence shown here is derived from an EMBL/GenBank/DDBJ whole genome shotgun (WGS) entry which is preliminary data.</text>
</comment>
<evidence type="ECO:0000313" key="2">
    <source>
        <dbReference type="Proteomes" id="UP000072605"/>
    </source>
</evidence>
<dbReference type="Proteomes" id="UP000072605">
    <property type="component" value="Unassembled WGS sequence"/>
</dbReference>
<reference evidence="1 2" key="1">
    <citation type="journal article" date="2016" name="Front. Microbiol.">
        <title>Genomic Resource of Rice Seed Associated Bacteria.</title>
        <authorList>
            <person name="Midha S."/>
            <person name="Bansal K."/>
            <person name="Sharma S."/>
            <person name="Kumar N."/>
            <person name="Patil P.P."/>
            <person name="Chaudhry V."/>
            <person name="Patil P.B."/>
        </authorList>
    </citation>
    <scope>NUCLEOTIDE SEQUENCE [LARGE SCALE GENOMIC DNA]</scope>
    <source>
        <strain evidence="1 2">RSA11</strain>
    </source>
</reference>
<organism evidence="1 2">
    <name type="scientific">Exiguobacterium indicum</name>
    <dbReference type="NCBI Taxonomy" id="296995"/>
    <lineage>
        <taxon>Bacteria</taxon>
        <taxon>Bacillati</taxon>
        <taxon>Bacillota</taxon>
        <taxon>Bacilli</taxon>
        <taxon>Bacillales</taxon>
        <taxon>Bacillales Family XII. Incertae Sedis</taxon>
        <taxon>Exiguobacterium</taxon>
    </lineage>
</organism>
<sequence length="150" mass="16665">MAIQKQNSFLAFCRAESGITKFYTDQVPATFTERCLFLSAPLTEDIPHASAITRRLVMATVTFFAPKRTQALADAEKVLLALGRKGNRIPLYTANNTIAGRFQLMDVKLRAIENPVDTVGAVTLTVTWHEETEHDITRGPVVNRVATFLN</sequence>
<dbReference type="RefSeq" id="WP_058713192.1">
    <property type="nucleotide sequence ID" value="NZ_LDQV01000012.1"/>
</dbReference>
<evidence type="ECO:0000313" key="1">
    <source>
        <dbReference type="EMBL" id="KTR27903.1"/>
    </source>
</evidence>